<sequence>MAIAANLGFPRIGARRELKTAVEAYWKGSLSEQDLAAEGARLRARHWRIQRDAGIAAIPSNDFSFYDQVLDTTAMLGAVPERFGPLRGTVTPDQYFAMARGTKDAPAMEMTKWFDTNYHYIVPEFTDGQAFRLGALKPVEEFLEAKALGIQTRPVLLGPVTWLSLGKAKDAGVDPLALLPQILPIYAEVLLRLRDAGADWVQIDEPILVTDLSGAQRTALRTACAELAGIGPKIMLASYFGALDDNLDLALSLPTAGLHLDLVRAPDQAAQVLAAGTDKVLSLGLIDGRNVWRADLAKALDLAQAAAGGHGADRIQIAPSCSLLHVPVDLAGETELDGELKSWLSFATQKLDEVVTLTRALNGADVLAELAEDAAAVASRRVSERIHDPKVKARSAAVTAADFTRKSPYATRRTAQAARLNLPAFPTTTIGSFPQTDEVRRARADHRKGTLSDAGYDAFLKRETEACIRRQEALGLDMLVHGEFERNDMVEYFGEQLAGYAFTRLGWVQSYGSRCVKPPLIFGDVSRPRPMTVAWSAFAQSLTDKPMKGMLTGPVTILQWSFVRDDQPRSETCRQIALAIRDEVADLEAAGIRAIQIDEPAIREGLPLRRAEWDAYLTWAVEAFRLSASPVRDDTQIHTHMCYSEFNDIMPAIAAMDADVISIETSRSDMELLRVFGDFEYLNAIGPGIWDIHSPRVPSEGEMTGLLRKAASVIPAERLWVNPDCGLKTRGWPETEAALRNLVAAAKALRRGDLSPLPIEGRKALEQTGCLCGHAHV</sequence>
<keyword evidence="4 11" id="KW-0489">Methyltransferase</keyword>
<evidence type="ECO:0000256" key="11">
    <source>
        <dbReference type="HAMAP-Rule" id="MF_00172"/>
    </source>
</evidence>
<dbReference type="SUPFAM" id="SSF51726">
    <property type="entry name" value="UROD/MetE-like"/>
    <property type="match status" value="2"/>
</dbReference>
<gene>
    <name evidence="11" type="primary">metE</name>
    <name evidence="17" type="ORF">D2T31_06535</name>
</gene>
<dbReference type="InterPro" id="IPR038071">
    <property type="entry name" value="UROD/MetE-like_sf"/>
</dbReference>
<dbReference type="PIRSF" id="PIRSF000382">
    <property type="entry name" value="MeTrfase_B12_ind"/>
    <property type="match status" value="1"/>
</dbReference>
<dbReference type="Gene3D" id="3.20.20.210">
    <property type="match status" value="2"/>
</dbReference>
<dbReference type="GO" id="GO:0032259">
    <property type="term" value="P:methylation"/>
    <property type="evidence" value="ECO:0007669"/>
    <property type="project" value="UniProtKB-KW"/>
</dbReference>
<dbReference type="EC" id="2.1.1.14" evidence="11"/>
<dbReference type="UniPathway" id="UPA00051">
    <property type="reaction ID" value="UER00082"/>
</dbReference>
<feature type="binding site" evidence="11 12">
    <location>
        <position position="598"/>
    </location>
    <ligand>
        <name>L-homocysteine</name>
        <dbReference type="ChEBI" id="CHEBI:58199"/>
    </ligand>
</feature>
<dbReference type="GO" id="GO:0008270">
    <property type="term" value="F:zinc ion binding"/>
    <property type="evidence" value="ECO:0007669"/>
    <property type="project" value="InterPro"/>
</dbReference>
<feature type="binding site" evidence="11">
    <location>
        <position position="483"/>
    </location>
    <ligand>
        <name>L-homocysteine</name>
        <dbReference type="ChEBI" id="CHEBI:58199"/>
    </ligand>
</feature>
<feature type="binding site" evidence="11">
    <location>
        <position position="640"/>
    </location>
    <ligand>
        <name>Zn(2+)</name>
        <dbReference type="ChEBI" id="CHEBI:29105"/>
        <note>catalytic</note>
    </ligand>
</feature>
<feature type="binding site" evidence="13">
    <location>
        <position position="642"/>
    </location>
    <ligand>
        <name>Zn(2+)</name>
        <dbReference type="ChEBI" id="CHEBI:29105"/>
        <label>1</label>
        <note>catalytic</note>
    </ligand>
</feature>
<dbReference type="GO" id="GO:0003871">
    <property type="term" value="F:5-methyltetrahydropteroyltriglutamate-homocysteine S-methyltransferase activity"/>
    <property type="evidence" value="ECO:0007669"/>
    <property type="project" value="UniProtKB-UniRule"/>
</dbReference>
<feature type="domain" description="Cobalamin-independent methionine synthase MetE C-terminal/archaeal" evidence="15">
    <location>
        <begin position="425"/>
        <end position="747"/>
    </location>
</feature>
<feature type="binding site" evidence="11">
    <location>
        <position position="604"/>
    </location>
    <ligand>
        <name>5-methyltetrahydropteroyltri-L-glutamate</name>
        <dbReference type="ChEBI" id="CHEBI:58207"/>
    </ligand>
</feature>
<evidence type="ECO:0000256" key="4">
    <source>
        <dbReference type="ARBA" id="ARBA00022603"/>
    </source>
</evidence>
<evidence type="ECO:0000256" key="3">
    <source>
        <dbReference type="ARBA" id="ARBA00009553"/>
    </source>
</evidence>
<evidence type="ECO:0000256" key="10">
    <source>
        <dbReference type="ARBA" id="ARBA00023167"/>
    </source>
</evidence>
<keyword evidence="7 11" id="KW-0479">Metal-binding</keyword>
<dbReference type="CDD" id="cd03311">
    <property type="entry name" value="CIMS_C_terminal_like"/>
    <property type="match status" value="1"/>
</dbReference>
<feature type="binding site" evidence="11 12">
    <location>
        <begin position="430"/>
        <end position="432"/>
    </location>
    <ligand>
        <name>L-methionine</name>
        <dbReference type="ChEBI" id="CHEBI:57844"/>
    </ligand>
</feature>
<evidence type="ECO:0000256" key="6">
    <source>
        <dbReference type="ARBA" id="ARBA00022679"/>
    </source>
</evidence>
<dbReference type="EMBL" id="SAUX01000007">
    <property type="protein sequence ID" value="RWR30635.1"/>
    <property type="molecule type" value="Genomic_DNA"/>
</dbReference>
<keyword evidence="5 11" id="KW-0028">Amino-acid biosynthesis</keyword>
<dbReference type="NCBIfam" id="TIGR01371">
    <property type="entry name" value="met_syn_B12ind"/>
    <property type="match status" value="1"/>
</dbReference>
<keyword evidence="10 11" id="KW-0486">Methionine biosynthesis</keyword>
<reference evidence="17 18" key="2">
    <citation type="submission" date="2019-01" db="EMBL/GenBank/DDBJ databases">
        <authorList>
            <person name="Li Y."/>
        </authorList>
    </citation>
    <scope>NUCLEOTIDE SEQUENCE [LARGE SCALE GENOMIC DNA]</scope>
    <source>
        <strain evidence="17 18">D19-10-3-21</strain>
    </source>
</reference>
<dbReference type="InterPro" id="IPR006276">
    <property type="entry name" value="Cobalamin-indep_Met_synthase"/>
</dbReference>
<evidence type="ECO:0000256" key="12">
    <source>
        <dbReference type="PIRSR" id="PIRSR000382-1"/>
    </source>
</evidence>
<feature type="binding site" evidence="11 12">
    <location>
        <position position="483"/>
    </location>
    <ligand>
        <name>L-methionine</name>
        <dbReference type="ChEBI" id="CHEBI:57844"/>
    </ligand>
</feature>
<evidence type="ECO:0000313" key="18">
    <source>
        <dbReference type="Proteomes" id="UP000285295"/>
    </source>
</evidence>
<dbReference type="AlphaFoldDB" id="A0A443KD25"/>
<comment type="function">
    <text evidence="1 11">Catalyzes the transfer of a methyl group from 5-methyltetrahydrofolate to homocysteine resulting in methionine formation.</text>
</comment>
<evidence type="ECO:0000256" key="7">
    <source>
        <dbReference type="ARBA" id="ARBA00022723"/>
    </source>
</evidence>
<feature type="binding site" evidence="13">
    <location>
        <position position="725"/>
    </location>
    <ligand>
        <name>Zn(2+)</name>
        <dbReference type="ChEBI" id="CHEBI:29105"/>
        <label>1</label>
        <note>catalytic</note>
    </ligand>
</feature>
<dbReference type="InterPro" id="IPR002629">
    <property type="entry name" value="Met_Synth_C/arc"/>
</dbReference>
<comment type="cofactor">
    <cofactor evidence="13">
        <name>Zn(2+)</name>
        <dbReference type="ChEBI" id="CHEBI:29105"/>
    </cofactor>
    <text evidence="13">Binds 2 Zn(2+) ions per subunit.</text>
</comment>
<dbReference type="PANTHER" id="PTHR30519">
    <property type="entry name" value="5-METHYLTETRAHYDROPTEROYLTRIGLUTAMATE--HOMOCYSTEINE METHYLTRANSFERASE"/>
    <property type="match status" value="1"/>
</dbReference>
<feature type="binding site" evidence="11">
    <location>
        <position position="112"/>
    </location>
    <ligand>
        <name>5-methyltetrahydropteroyltri-L-glutamate</name>
        <dbReference type="ChEBI" id="CHEBI:58207"/>
    </ligand>
</feature>
<keyword evidence="8 11" id="KW-0677">Repeat</keyword>
<comment type="cofactor">
    <cofactor evidence="11">
        <name>Zn(2+)</name>
        <dbReference type="ChEBI" id="CHEBI:29105"/>
    </cofactor>
    <text evidence="11">Binds 1 zinc ion per subunit.</text>
</comment>
<dbReference type="OrthoDB" id="244285at2"/>
<dbReference type="FunFam" id="3.20.20.210:FF:000003">
    <property type="entry name" value="5-methyltetrahydropteroyltriglutamate--homocysteine methyltransferase"/>
    <property type="match status" value="1"/>
</dbReference>
<reference evidence="17 18" key="1">
    <citation type="submission" date="2019-01" db="EMBL/GenBank/DDBJ databases">
        <title>Sinorhodobacter populi sp. nov. isolated from the symptomatic bark tissue of Populus euramericana canker.</title>
        <authorList>
            <person name="Xu G."/>
        </authorList>
    </citation>
    <scope>NUCLEOTIDE SEQUENCE [LARGE SCALE GENOMIC DNA]</scope>
    <source>
        <strain evidence="17 18">D19-10-3-21</strain>
    </source>
</reference>
<dbReference type="Proteomes" id="UP000285295">
    <property type="component" value="Unassembled WGS sequence"/>
</dbReference>
<dbReference type="RefSeq" id="WP_128236831.1">
    <property type="nucleotide sequence ID" value="NZ_SAUX01000007.1"/>
</dbReference>
<feature type="binding site" evidence="11 12">
    <location>
        <position position="598"/>
    </location>
    <ligand>
        <name>L-methionine</name>
        <dbReference type="ChEBI" id="CHEBI:57844"/>
    </ligand>
</feature>
<evidence type="ECO:0000256" key="8">
    <source>
        <dbReference type="ARBA" id="ARBA00022737"/>
    </source>
</evidence>
<comment type="caution">
    <text evidence="17">The sequence shown here is derived from an EMBL/GenBank/DDBJ whole genome shotgun (WGS) entry which is preliminary data.</text>
</comment>
<comment type="similarity">
    <text evidence="3 11">Belongs to the vitamin-B12 independent methionine synthase family.</text>
</comment>
<dbReference type="CDD" id="cd03312">
    <property type="entry name" value="CIMS_N_terminal_like"/>
    <property type="match status" value="1"/>
</dbReference>
<dbReference type="NCBIfam" id="NF003556">
    <property type="entry name" value="PRK05222.1"/>
    <property type="match status" value="1"/>
</dbReference>
<accession>A0A443KD25</accession>
<dbReference type="HAMAP" id="MF_00172">
    <property type="entry name" value="Meth_synth"/>
    <property type="match status" value="1"/>
</dbReference>
<feature type="binding site" evidence="11">
    <location>
        <begin position="16"/>
        <end position="19"/>
    </location>
    <ligand>
        <name>5-methyltetrahydropteroyltri-L-glutamate</name>
        <dbReference type="ChEBI" id="CHEBI:58207"/>
    </ligand>
</feature>
<evidence type="ECO:0000313" key="17">
    <source>
        <dbReference type="EMBL" id="RWR30635.1"/>
    </source>
</evidence>
<dbReference type="FunFam" id="3.20.20.210:FF:000002">
    <property type="entry name" value="5-methyltetrahydropteroyltriglutamate--homocysteine methyltransferase"/>
    <property type="match status" value="1"/>
</dbReference>
<organism evidence="17 18">
    <name type="scientific">Paenirhodobacter populi</name>
    <dbReference type="NCBI Taxonomy" id="2306993"/>
    <lineage>
        <taxon>Bacteria</taxon>
        <taxon>Pseudomonadati</taxon>
        <taxon>Pseudomonadota</taxon>
        <taxon>Alphaproteobacteria</taxon>
        <taxon>Rhodobacterales</taxon>
        <taxon>Rhodobacter group</taxon>
        <taxon>Paenirhodobacter</taxon>
    </lineage>
</organism>
<dbReference type="InterPro" id="IPR013215">
    <property type="entry name" value="Cbl-indep_Met_Synth_N"/>
</dbReference>
<feature type="binding site" evidence="12">
    <location>
        <position position="19"/>
    </location>
    <ligand>
        <name>5-methyltetrahydropteroyltri-L-glutamate</name>
        <dbReference type="ChEBI" id="CHEBI:58207"/>
    </ligand>
</feature>
<feature type="binding site" evidence="11 12">
    <location>
        <begin position="430"/>
        <end position="432"/>
    </location>
    <ligand>
        <name>L-homocysteine</name>
        <dbReference type="ChEBI" id="CHEBI:58199"/>
    </ligand>
</feature>
<dbReference type="Pfam" id="PF01717">
    <property type="entry name" value="Meth_synt_2"/>
    <property type="match status" value="1"/>
</dbReference>
<evidence type="ECO:0000259" key="16">
    <source>
        <dbReference type="Pfam" id="PF08267"/>
    </source>
</evidence>
<feature type="domain" description="Cobalamin-independent methionine synthase MetE N-terminal" evidence="16">
    <location>
        <begin position="5"/>
        <end position="305"/>
    </location>
</feature>
<evidence type="ECO:0000256" key="2">
    <source>
        <dbReference type="ARBA" id="ARBA00004681"/>
    </source>
</evidence>
<feature type="binding site" evidence="11">
    <location>
        <position position="725"/>
    </location>
    <ligand>
        <name>Zn(2+)</name>
        <dbReference type="ChEBI" id="CHEBI:29105"/>
        <note>catalytic</note>
    </ligand>
</feature>
<evidence type="ECO:0000256" key="9">
    <source>
        <dbReference type="ARBA" id="ARBA00022833"/>
    </source>
</evidence>
<evidence type="ECO:0000259" key="15">
    <source>
        <dbReference type="Pfam" id="PF01717"/>
    </source>
</evidence>
<feature type="active site" description="Proton donor" evidence="11 14">
    <location>
        <position position="693"/>
    </location>
</feature>
<feature type="binding site" evidence="13">
    <location>
        <position position="640"/>
    </location>
    <ligand>
        <name>Zn(2+)</name>
        <dbReference type="ChEBI" id="CHEBI:29105"/>
        <label>1</label>
        <note>catalytic</note>
    </ligand>
</feature>
<evidence type="ECO:0000256" key="13">
    <source>
        <dbReference type="PIRSR" id="PIRSR000382-2"/>
    </source>
</evidence>
<protein>
    <recommendedName>
        <fullName evidence="11">5-methyltetrahydropteroyltriglutamate--homocysteine methyltransferase</fullName>
        <ecNumber evidence="11">2.1.1.14</ecNumber>
    </recommendedName>
    <alternativeName>
        <fullName evidence="11">Cobalamin-independent methionine synthase</fullName>
    </alternativeName>
    <alternativeName>
        <fullName evidence="11">Methionine synthase, vitamin-B12 independent isozyme</fullName>
    </alternativeName>
</protein>
<evidence type="ECO:0000256" key="1">
    <source>
        <dbReference type="ARBA" id="ARBA00002777"/>
    </source>
</evidence>
<keyword evidence="6 11" id="KW-0808">Transferase</keyword>
<evidence type="ECO:0000256" key="5">
    <source>
        <dbReference type="ARBA" id="ARBA00022605"/>
    </source>
</evidence>
<comment type="pathway">
    <text evidence="2 11">Amino-acid biosynthesis; L-methionine biosynthesis via de novo pathway; L-methionine from L-homocysteine (MetE route): step 1/1.</text>
</comment>
<feature type="binding site" evidence="11">
    <location>
        <position position="642"/>
    </location>
    <ligand>
        <name>Zn(2+)</name>
        <dbReference type="ChEBI" id="CHEBI:29105"/>
        <note>catalytic</note>
    </ligand>
</feature>
<proteinExistence type="inferred from homology"/>
<feature type="binding site" evidence="11 12">
    <location>
        <begin position="514"/>
        <end position="515"/>
    </location>
    <ligand>
        <name>5-methyltetrahydropteroyltri-L-glutamate</name>
        <dbReference type="ChEBI" id="CHEBI:58207"/>
    </ligand>
</feature>
<feature type="binding site" evidence="11 12">
    <location>
        <position position="560"/>
    </location>
    <ligand>
        <name>5-methyltetrahydropteroyltri-L-glutamate</name>
        <dbReference type="ChEBI" id="CHEBI:58207"/>
    </ligand>
</feature>
<dbReference type="GO" id="GO:0071265">
    <property type="term" value="P:L-methionine biosynthetic process"/>
    <property type="evidence" value="ECO:0007669"/>
    <property type="project" value="UniProtKB-ARBA"/>
</dbReference>
<comment type="catalytic activity">
    <reaction evidence="11">
        <text>5-methyltetrahydropteroyltri-L-glutamate + L-homocysteine = tetrahydropteroyltri-L-glutamate + L-methionine</text>
        <dbReference type="Rhea" id="RHEA:21196"/>
        <dbReference type="ChEBI" id="CHEBI:57844"/>
        <dbReference type="ChEBI" id="CHEBI:58140"/>
        <dbReference type="ChEBI" id="CHEBI:58199"/>
        <dbReference type="ChEBI" id="CHEBI:58207"/>
        <dbReference type="EC" id="2.1.1.14"/>
    </reaction>
</comment>
<feature type="binding site" evidence="11">
    <location>
        <position position="664"/>
    </location>
    <ligand>
        <name>Zn(2+)</name>
        <dbReference type="ChEBI" id="CHEBI:29105"/>
        <note>catalytic</note>
    </ligand>
</feature>
<feature type="binding site" evidence="13">
    <location>
        <position position="664"/>
    </location>
    <ligand>
        <name>Zn(2+)</name>
        <dbReference type="ChEBI" id="CHEBI:29105"/>
        <label>1</label>
        <note>catalytic</note>
    </ligand>
</feature>
<name>A0A443KD25_9RHOB</name>
<feature type="binding site" evidence="12">
    <location>
        <position position="117"/>
    </location>
    <ligand>
        <name>5-methyltetrahydropteroyltri-L-glutamate</name>
        <dbReference type="ChEBI" id="CHEBI:58207"/>
    </ligand>
</feature>
<evidence type="ECO:0000256" key="14">
    <source>
        <dbReference type="PIRSR" id="PIRSR000382-3"/>
    </source>
</evidence>
<keyword evidence="9 11" id="KW-0862">Zinc</keyword>
<dbReference type="Pfam" id="PF08267">
    <property type="entry name" value="Meth_synt_1"/>
    <property type="match status" value="1"/>
</dbReference>